<evidence type="ECO:0000256" key="6">
    <source>
        <dbReference type="ARBA" id="ARBA00022679"/>
    </source>
</evidence>
<keyword evidence="7 14" id="KW-0479">Metal-binding</keyword>
<dbReference type="InterPro" id="IPR015912">
    <property type="entry name" value="Phosphofructokinase_CS"/>
</dbReference>
<evidence type="ECO:0000256" key="7">
    <source>
        <dbReference type="ARBA" id="ARBA00022723"/>
    </source>
</evidence>
<keyword evidence="5 14" id="KW-0021">Allosteric enzyme</keyword>
<dbReference type="EC" id="2.7.1.11" evidence="14"/>
<feature type="binding site" description="in other chain" evidence="14">
    <location>
        <position position="159"/>
    </location>
    <ligand>
        <name>ADP</name>
        <dbReference type="ChEBI" id="CHEBI:456216"/>
        <note>allosteric activator; ligand shared between dimeric partners</note>
    </ligand>
</feature>
<dbReference type="Gene3D" id="3.40.50.450">
    <property type="match status" value="1"/>
</dbReference>
<evidence type="ECO:0000256" key="1">
    <source>
        <dbReference type="ARBA" id="ARBA00001946"/>
    </source>
</evidence>
<dbReference type="InterPro" id="IPR035966">
    <property type="entry name" value="PKF_sf"/>
</dbReference>
<dbReference type="EMBL" id="SMAD01000001">
    <property type="protein sequence ID" value="TCS90405.1"/>
    <property type="molecule type" value="Genomic_DNA"/>
</dbReference>
<dbReference type="PANTHER" id="PTHR13697:SF4">
    <property type="entry name" value="ATP-DEPENDENT 6-PHOSPHOFRUCTOKINASE"/>
    <property type="match status" value="1"/>
</dbReference>
<dbReference type="PROSITE" id="PS00433">
    <property type="entry name" value="PHOSPHOFRUCTOKINASE"/>
    <property type="match status" value="1"/>
</dbReference>
<reference evidence="16 17" key="1">
    <citation type="submission" date="2019-03" db="EMBL/GenBank/DDBJ databases">
        <title>Genomic Encyclopedia of Type Strains, Phase IV (KMG-IV): sequencing the most valuable type-strain genomes for metagenomic binning, comparative biology and taxonomic classification.</title>
        <authorList>
            <person name="Goeker M."/>
        </authorList>
    </citation>
    <scope>NUCLEOTIDE SEQUENCE [LARGE SCALE GENOMIC DNA]</scope>
    <source>
        <strain evidence="16 17">DSM 21100</strain>
    </source>
</reference>
<comment type="subunit">
    <text evidence="14">Homotetramer.</text>
</comment>
<organism evidence="16 17">
    <name type="scientific">Anseongella ginsenosidimutans</name>
    <dbReference type="NCBI Taxonomy" id="496056"/>
    <lineage>
        <taxon>Bacteria</taxon>
        <taxon>Pseudomonadati</taxon>
        <taxon>Bacteroidota</taxon>
        <taxon>Sphingobacteriia</taxon>
        <taxon>Sphingobacteriales</taxon>
        <taxon>Sphingobacteriaceae</taxon>
        <taxon>Anseongella</taxon>
    </lineage>
</organism>
<feature type="binding site" description="in other chain" evidence="14">
    <location>
        <begin position="174"/>
        <end position="176"/>
    </location>
    <ligand>
        <name>substrate</name>
        <note>ligand shared between dimeric partners</note>
    </ligand>
</feature>
<dbReference type="GO" id="GO:0061621">
    <property type="term" value="P:canonical glycolysis"/>
    <property type="evidence" value="ECO:0007669"/>
    <property type="project" value="TreeGrafter"/>
</dbReference>
<dbReference type="RefSeq" id="WP_132127835.1">
    <property type="nucleotide sequence ID" value="NZ_CP042432.1"/>
</dbReference>
<dbReference type="SUPFAM" id="SSF53784">
    <property type="entry name" value="Phosphofructokinase"/>
    <property type="match status" value="1"/>
</dbReference>
<feature type="binding site" evidence="14">
    <location>
        <position position="15"/>
    </location>
    <ligand>
        <name>ATP</name>
        <dbReference type="ChEBI" id="CHEBI:30616"/>
    </ligand>
</feature>
<keyword evidence="17" id="KW-1185">Reference proteome</keyword>
<dbReference type="GO" id="GO:0042802">
    <property type="term" value="F:identical protein binding"/>
    <property type="evidence" value="ECO:0007669"/>
    <property type="project" value="TreeGrafter"/>
</dbReference>
<evidence type="ECO:0000256" key="9">
    <source>
        <dbReference type="ARBA" id="ARBA00022777"/>
    </source>
</evidence>
<feature type="binding site" evidence="14">
    <location>
        <position position="167"/>
    </location>
    <ligand>
        <name>substrate</name>
        <note>ligand shared between dimeric partners</note>
    </ligand>
</feature>
<comment type="catalytic activity">
    <reaction evidence="13 14">
        <text>beta-D-fructose 6-phosphate + ATP = beta-D-fructose 1,6-bisphosphate + ADP + H(+)</text>
        <dbReference type="Rhea" id="RHEA:16109"/>
        <dbReference type="ChEBI" id="CHEBI:15378"/>
        <dbReference type="ChEBI" id="CHEBI:30616"/>
        <dbReference type="ChEBI" id="CHEBI:32966"/>
        <dbReference type="ChEBI" id="CHEBI:57634"/>
        <dbReference type="ChEBI" id="CHEBI:456216"/>
        <dbReference type="EC" id="2.7.1.11"/>
    </reaction>
</comment>
<evidence type="ECO:0000256" key="13">
    <source>
        <dbReference type="ARBA" id="ARBA00048070"/>
    </source>
</evidence>
<comment type="function">
    <text evidence="14">Catalyzes the phosphorylation of D-fructose 6-phosphate to fructose 1,6-bisphosphate by ATP, the first committing step of glycolysis.</text>
</comment>
<dbReference type="GO" id="GO:0006002">
    <property type="term" value="P:fructose 6-phosphate metabolic process"/>
    <property type="evidence" value="ECO:0007669"/>
    <property type="project" value="UniProtKB-UniRule"/>
</dbReference>
<feature type="binding site" description="in other chain" evidence="14">
    <location>
        <begin position="130"/>
        <end position="132"/>
    </location>
    <ligand>
        <name>substrate</name>
        <note>ligand shared between dimeric partners</note>
    </ligand>
</feature>
<feature type="binding site" evidence="14">
    <location>
        <begin position="106"/>
        <end position="109"/>
    </location>
    <ligand>
        <name>ATP</name>
        <dbReference type="ChEBI" id="CHEBI:30616"/>
    </ligand>
</feature>
<dbReference type="PIRSF" id="PIRSF000532">
    <property type="entry name" value="ATP_PFK_prok"/>
    <property type="match status" value="1"/>
</dbReference>
<dbReference type="InterPro" id="IPR022953">
    <property type="entry name" value="ATP_PFK"/>
</dbReference>
<comment type="caution">
    <text evidence="16">The sequence shown here is derived from an EMBL/GenBank/DDBJ whole genome shotgun (WGS) entry which is preliminary data.</text>
</comment>
<name>A0A4R3KXH9_9SPHI</name>
<comment type="activity regulation">
    <text evidence="14">Allosterically activated by ADP and other diphosphonucleosides, and allosterically inhibited by phosphoenolpyruvate.</text>
</comment>
<dbReference type="InterPro" id="IPR012003">
    <property type="entry name" value="ATP_PFK_prok-type"/>
</dbReference>
<evidence type="ECO:0000256" key="11">
    <source>
        <dbReference type="ARBA" id="ARBA00022842"/>
    </source>
</evidence>
<dbReference type="OrthoDB" id="9802503at2"/>
<proteinExistence type="inferred from homology"/>
<comment type="cofactor">
    <cofactor evidence="1 14">
        <name>Mg(2+)</name>
        <dbReference type="ChEBI" id="CHEBI:18420"/>
    </cofactor>
</comment>
<dbReference type="PRINTS" id="PR00476">
    <property type="entry name" value="PHFRCTKINASE"/>
</dbReference>
<feature type="binding site" description="in other chain" evidence="14">
    <location>
        <position position="227"/>
    </location>
    <ligand>
        <name>substrate</name>
        <note>ligand shared between dimeric partners</note>
    </ligand>
</feature>
<evidence type="ECO:0000256" key="10">
    <source>
        <dbReference type="ARBA" id="ARBA00022840"/>
    </source>
</evidence>
<evidence type="ECO:0000313" key="17">
    <source>
        <dbReference type="Proteomes" id="UP000295807"/>
    </source>
</evidence>
<evidence type="ECO:0000256" key="14">
    <source>
        <dbReference type="HAMAP-Rule" id="MF_00339"/>
    </source>
</evidence>
<accession>A0A4R3KXH9</accession>
<feature type="binding site" description="in other chain" evidence="14">
    <location>
        <begin position="257"/>
        <end position="260"/>
    </location>
    <ligand>
        <name>substrate</name>
        <note>ligand shared between dimeric partners</note>
    </ligand>
</feature>
<dbReference type="NCBIfam" id="TIGR02482">
    <property type="entry name" value="PFKA_ATP"/>
    <property type="match status" value="1"/>
</dbReference>
<evidence type="ECO:0000256" key="4">
    <source>
        <dbReference type="ARBA" id="ARBA00022490"/>
    </source>
</evidence>
<dbReference type="AlphaFoldDB" id="A0A4R3KXH9"/>
<evidence type="ECO:0000256" key="3">
    <source>
        <dbReference type="ARBA" id="ARBA00004679"/>
    </source>
</evidence>
<feature type="binding site" evidence="14">
    <location>
        <position position="251"/>
    </location>
    <ligand>
        <name>substrate</name>
        <note>ligand shared between dimeric partners</note>
    </ligand>
</feature>
<feature type="binding site" evidence="14">
    <location>
        <position position="107"/>
    </location>
    <ligand>
        <name>Mg(2+)</name>
        <dbReference type="ChEBI" id="CHEBI:18420"/>
        <note>catalytic</note>
    </ligand>
</feature>
<feature type="active site" description="Proton acceptor" evidence="14">
    <location>
        <position position="132"/>
    </location>
</feature>
<evidence type="ECO:0000256" key="12">
    <source>
        <dbReference type="ARBA" id="ARBA00023152"/>
    </source>
</evidence>
<evidence type="ECO:0000313" key="16">
    <source>
        <dbReference type="EMBL" id="TCS90405.1"/>
    </source>
</evidence>
<comment type="subcellular location">
    <subcellularLocation>
        <location evidence="2 14">Cytoplasm</location>
    </subcellularLocation>
</comment>
<dbReference type="InterPro" id="IPR012828">
    <property type="entry name" value="PFKA_ATP_prok"/>
</dbReference>
<dbReference type="GO" id="GO:0005945">
    <property type="term" value="C:6-phosphofructokinase complex"/>
    <property type="evidence" value="ECO:0007669"/>
    <property type="project" value="TreeGrafter"/>
</dbReference>
<dbReference type="NCBIfam" id="NF002872">
    <property type="entry name" value="PRK03202.1"/>
    <property type="match status" value="1"/>
</dbReference>
<keyword evidence="6 14" id="KW-0808">Transferase</keyword>
<gene>
    <name evidence="14" type="primary">pfkA</name>
    <name evidence="16" type="ORF">EDD80_101605</name>
</gene>
<dbReference type="Gene3D" id="3.40.50.460">
    <property type="entry name" value="Phosphofructokinase domain"/>
    <property type="match status" value="1"/>
</dbReference>
<feature type="binding site" evidence="14">
    <location>
        <begin position="76"/>
        <end position="77"/>
    </location>
    <ligand>
        <name>ATP</name>
        <dbReference type="ChEBI" id="CHEBI:30616"/>
    </ligand>
</feature>
<dbReference type="FunFam" id="3.40.50.460:FF:000002">
    <property type="entry name" value="ATP-dependent 6-phosphofructokinase"/>
    <property type="match status" value="1"/>
</dbReference>
<dbReference type="GO" id="GO:0005524">
    <property type="term" value="F:ATP binding"/>
    <property type="evidence" value="ECO:0007669"/>
    <property type="project" value="UniProtKB-UniRule"/>
</dbReference>
<dbReference type="GO" id="GO:0030388">
    <property type="term" value="P:fructose 1,6-bisphosphate metabolic process"/>
    <property type="evidence" value="ECO:0007669"/>
    <property type="project" value="TreeGrafter"/>
</dbReference>
<feature type="binding site" description="in other chain" evidence="14">
    <location>
        <begin position="218"/>
        <end position="220"/>
    </location>
    <ligand>
        <name>ADP</name>
        <dbReference type="ChEBI" id="CHEBI:456216"/>
        <note>allosteric activator; ligand shared between dimeric partners</note>
    </ligand>
</feature>
<feature type="domain" description="Phosphofructokinase" evidence="15">
    <location>
        <begin position="7"/>
        <end position="283"/>
    </location>
</feature>
<dbReference type="GO" id="GO:0016208">
    <property type="term" value="F:AMP binding"/>
    <property type="evidence" value="ECO:0007669"/>
    <property type="project" value="TreeGrafter"/>
</dbReference>
<keyword evidence="12 14" id="KW-0324">Glycolysis</keyword>
<dbReference type="PANTHER" id="PTHR13697">
    <property type="entry name" value="PHOSPHOFRUCTOKINASE"/>
    <property type="match status" value="1"/>
</dbReference>
<dbReference type="GO" id="GO:0046872">
    <property type="term" value="F:metal ion binding"/>
    <property type="evidence" value="ECO:0007669"/>
    <property type="project" value="UniProtKB-KW"/>
</dbReference>
<dbReference type="Proteomes" id="UP000295807">
    <property type="component" value="Unassembled WGS sequence"/>
</dbReference>
<dbReference type="Pfam" id="PF00365">
    <property type="entry name" value="PFK"/>
    <property type="match status" value="1"/>
</dbReference>
<feature type="binding site" evidence="14">
    <location>
        <begin position="25"/>
        <end position="29"/>
    </location>
    <ligand>
        <name>ADP</name>
        <dbReference type="ChEBI" id="CHEBI:456216"/>
        <note>allosteric activator; ligand shared between dimeric partners</note>
    </ligand>
</feature>
<keyword evidence="4 14" id="KW-0963">Cytoplasm</keyword>
<dbReference type="GO" id="GO:0048029">
    <property type="term" value="F:monosaccharide binding"/>
    <property type="evidence" value="ECO:0007669"/>
    <property type="project" value="TreeGrafter"/>
</dbReference>
<protein>
    <recommendedName>
        <fullName evidence="14">ATP-dependent 6-phosphofructokinase</fullName>
        <shortName evidence="14">ATP-PFK</shortName>
        <shortName evidence="14">Phosphofructokinase</shortName>
        <ecNumber evidence="14">2.7.1.11</ecNumber>
    </recommendedName>
    <alternativeName>
        <fullName evidence="14">Phosphohexokinase</fullName>
    </alternativeName>
</protein>
<sequence length="327" mass="35137">MEKSINKIGVLTSGGDAPGMNACIRAVVRTGIYYNIEMVGVMKGYQGLIDNEFIPLPSHAVSNIIQRGGTILKTARCMEFKTKEGREKAFRNLQAQGIDALIVIGGDGTFSGAEVFSREFNVPVIGIPGTIDNDLFGTDFTIGFDTANNSVIQAIDQIRDTAASHNRLFFVEVMGRDAGVIALWAGIAGGSEAILIPEKETAIESLISKLAEGAENQKSSSIVVVAEGEKSGGALKIAEEVKRRFDHYDTKVTVLGHLQRGGSPTCFDRVLASRMGYAAVKALLNNVEGKMIGMVNNRMHFTELSLAISRHSPFDEELAEIAAVLSI</sequence>
<comment type="caution">
    <text evidence="14">Lacks conserved residue(s) required for the propagation of feature annotation.</text>
</comment>
<dbReference type="InterPro" id="IPR000023">
    <property type="entry name" value="Phosphofructokinase_dom"/>
</dbReference>
<keyword evidence="9 14" id="KW-0418">Kinase</keyword>
<comment type="pathway">
    <text evidence="3 14">Carbohydrate degradation; glycolysis; D-glyceraldehyde 3-phosphate and glycerone phosphate from D-glucose: step 3/4.</text>
</comment>
<dbReference type="GO" id="GO:0070095">
    <property type="term" value="F:fructose-6-phosphate binding"/>
    <property type="evidence" value="ECO:0007669"/>
    <property type="project" value="TreeGrafter"/>
</dbReference>
<keyword evidence="10 14" id="KW-0067">ATP-binding</keyword>
<evidence type="ECO:0000259" key="15">
    <source>
        <dbReference type="Pfam" id="PF00365"/>
    </source>
</evidence>
<evidence type="ECO:0000256" key="2">
    <source>
        <dbReference type="ARBA" id="ARBA00004496"/>
    </source>
</evidence>
<dbReference type="GO" id="GO:0003872">
    <property type="term" value="F:6-phosphofructokinase activity"/>
    <property type="evidence" value="ECO:0007669"/>
    <property type="project" value="UniProtKB-UniRule"/>
</dbReference>
<evidence type="ECO:0000256" key="5">
    <source>
        <dbReference type="ARBA" id="ARBA00022533"/>
    </source>
</evidence>
<evidence type="ECO:0000256" key="8">
    <source>
        <dbReference type="ARBA" id="ARBA00022741"/>
    </source>
</evidence>
<comment type="similarity">
    <text evidence="14">Belongs to the phosphofructokinase type A (PFKA) family. ATP-dependent PFK group I subfamily. Prokaryotic clade 'B1' sub-subfamily.</text>
</comment>
<dbReference type="HAMAP" id="MF_00339">
    <property type="entry name" value="Phosphofructokinase_I_B1"/>
    <property type="match status" value="1"/>
</dbReference>
<feature type="binding site" description="in other chain" evidence="14">
    <location>
        <begin position="190"/>
        <end position="192"/>
    </location>
    <ligand>
        <name>ADP</name>
        <dbReference type="ChEBI" id="CHEBI:456216"/>
        <note>allosteric activator; ligand shared between dimeric partners</note>
    </ligand>
</feature>
<keyword evidence="11 14" id="KW-0460">Magnesium</keyword>
<dbReference type="UniPathway" id="UPA00109">
    <property type="reaction ID" value="UER00182"/>
</dbReference>
<keyword evidence="8 14" id="KW-0547">Nucleotide-binding</keyword>
<dbReference type="FunFam" id="3.40.50.450:FF:000001">
    <property type="entry name" value="ATP-dependent 6-phosphofructokinase"/>
    <property type="match status" value="1"/>
</dbReference>